<dbReference type="RefSeq" id="WP_072880431.1">
    <property type="nucleotide sequence ID" value="NZ_FQVT01000009.1"/>
</dbReference>
<dbReference type="Proteomes" id="UP000183945">
    <property type="component" value="Unassembled WGS sequence"/>
</dbReference>
<evidence type="ECO:0000313" key="2">
    <source>
        <dbReference type="EMBL" id="SHG34706.1"/>
    </source>
</evidence>
<protein>
    <submittedName>
        <fullName evidence="2">Uncharacterized protein</fullName>
    </submittedName>
</protein>
<organism evidence="2 3">
    <name type="scientific">Salegentibacter echinorum</name>
    <dbReference type="NCBI Taxonomy" id="1073325"/>
    <lineage>
        <taxon>Bacteria</taxon>
        <taxon>Pseudomonadati</taxon>
        <taxon>Bacteroidota</taxon>
        <taxon>Flavobacteriia</taxon>
        <taxon>Flavobacteriales</taxon>
        <taxon>Flavobacteriaceae</taxon>
        <taxon>Salegentibacter</taxon>
    </lineage>
</organism>
<dbReference type="AlphaFoldDB" id="A0A1M5J2A5"/>
<gene>
    <name evidence="2" type="ORF">SAMN05444483_10986</name>
</gene>
<evidence type="ECO:0000313" key="3">
    <source>
        <dbReference type="Proteomes" id="UP000183945"/>
    </source>
</evidence>
<proteinExistence type="predicted"/>
<name>A0A1M5J2A5_SALEC</name>
<dbReference type="EMBL" id="FQVT01000009">
    <property type="protein sequence ID" value="SHG34706.1"/>
    <property type="molecule type" value="Genomic_DNA"/>
</dbReference>
<accession>A0A1M5J2A5</accession>
<feature type="region of interest" description="Disordered" evidence="1">
    <location>
        <begin position="34"/>
        <end position="106"/>
    </location>
</feature>
<sequence>MKNKELQRAANNIGISIGKFKKELSEYEFNHKIKKQREAKKELSGSKPESFKKNQGFWARFKTKRKAKGDRIADKIQKQREARNPKPKKKEIKDPKKVRSRPFTLG</sequence>
<feature type="compositionally biased region" description="Basic and acidic residues" evidence="1">
    <location>
        <begin position="39"/>
        <end position="52"/>
    </location>
</feature>
<evidence type="ECO:0000256" key="1">
    <source>
        <dbReference type="SAM" id="MobiDB-lite"/>
    </source>
</evidence>
<dbReference type="STRING" id="1073325.SAMN05444483_10986"/>
<keyword evidence="3" id="KW-1185">Reference proteome</keyword>
<feature type="compositionally biased region" description="Basic and acidic residues" evidence="1">
    <location>
        <begin position="69"/>
        <end position="84"/>
    </location>
</feature>
<reference evidence="3" key="1">
    <citation type="submission" date="2016-11" db="EMBL/GenBank/DDBJ databases">
        <authorList>
            <person name="Varghese N."/>
            <person name="Submissions S."/>
        </authorList>
    </citation>
    <scope>NUCLEOTIDE SEQUENCE [LARGE SCALE GENOMIC DNA]</scope>
    <source>
        <strain evidence="3">DSM 24579</strain>
    </source>
</reference>